<dbReference type="GeneID" id="117662543"/>
<evidence type="ECO:0000313" key="5">
    <source>
        <dbReference type="RefSeq" id="XP_034267877.1"/>
    </source>
</evidence>
<evidence type="ECO:0000256" key="1">
    <source>
        <dbReference type="ARBA" id="ARBA00023242"/>
    </source>
</evidence>
<dbReference type="Gene3D" id="1.10.4020.10">
    <property type="entry name" value="DNA breaking-rejoining enzymes"/>
    <property type="match status" value="1"/>
</dbReference>
<organism evidence="4 5">
    <name type="scientific">Pantherophis guttatus</name>
    <name type="common">Corn snake</name>
    <name type="synonym">Elaphe guttata</name>
    <dbReference type="NCBI Taxonomy" id="94885"/>
    <lineage>
        <taxon>Eukaryota</taxon>
        <taxon>Metazoa</taxon>
        <taxon>Chordata</taxon>
        <taxon>Craniata</taxon>
        <taxon>Vertebrata</taxon>
        <taxon>Euteleostomi</taxon>
        <taxon>Lepidosauria</taxon>
        <taxon>Squamata</taxon>
        <taxon>Bifurcata</taxon>
        <taxon>Unidentata</taxon>
        <taxon>Episquamata</taxon>
        <taxon>Toxicofera</taxon>
        <taxon>Serpentes</taxon>
        <taxon>Colubroidea</taxon>
        <taxon>Colubridae</taxon>
        <taxon>Colubrinae</taxon>
        <taxon>Pantherophis</taxon>
    </lineage>
</organism>
<sequence>MEGQQPLDAEAGQNSPAAQFESYVEVKIKTEPDSDEGEEESISSEVQRENFRKAYYQEAEGPQGLCSRLHHFCHQWLKPEKHTKAQMLDLIVLEQLLFLLPPEMQSWVRERGAETSSQAVALAESFLLSQVEVKKEEVELPVQTPLSGAIPQHPNGKSNPLNLSQELLIWKIPQESPSLSISPVALNRMKRQQNFSVRISKKPRWESVVSELALDNIKQSQAQQAQQLQPLQLGESSPSVIEMNNDTSKIENSLPECWTVQQYNNFKEKYEGLEVVNKKLGCTYCERHGVLKMKSVHVSKEWKHFQIEASGRNREVKQASLRKKMKEHFSSRAHNICKENIKQCEEVSIPNYIMNEKFEQTTCRVFNTVYSLAQRSKPFSDIKEEMD</sequence>
<reference evidence="5 6" key="1">
    <citation type="submission" date="2025-04" db="UniProtKB">
        <authorList>
            <consortium name="RefSeq"/>
        </authorList>
    </citation>
    <scope>IDENTIFICATION</scope>
    <source>
        <tissue evidence="5 6">Blood</tissue>
    </source>
</reference>
<keyword evidence="4" id="KW-1185">Reference proteome</keyword>
<dbReference type="AlphaFoldDB" id="A0A6P9B9B3"/>
<dbReference type="CDD" id="cd07936">
    <property type="entry name" value="SCAN"/>
    <property type="match status" value="1"/>
</dbReference>
<dbReference type="SUPFAM" id="SSF47353">
    <property type="entry name" value="Retrovirus capsid dimerization domain-like"/>
    <property type="match status" value="1"/>
</dbReference>
<dbReference type="InterPro" id="IPR003309">
    <property type="entry name" value="SCAN_dom"/>
</dbReference>
<dbReference type="RefSeq" id="XP_034267877.1">
    <property type="nucleotide sequence ID" value="XM_034411986.1"/>
</dbReference>
<evidence type="ECO:0000313" key="4">
    <source>
        <dbReference type="Proteomes" id="UP001652622"/>
    </source>
</evidence>
<evidence type="ECO:0000313" key="6">
    <source>
        <dbReference type="RefSeq" id="XP_034267878.1"/>
    </source>
</evidence>
<keyword evidence="1" id="KW-0539">Nucleus</keyword>
<dbReference type="InterPro" id="IPR050916">
    <property type="entry name" value="SCAN-C2H2_zinc_finger"/>
</dbReference>
<feature type="region of interest" description="Disordered" evidence="2">
    <location>
        <begin position="1"/>
        <end position="22"/>
    </location>
</feature>
<dbReference type="PANTHER" id="PTHR45935:SF15">
    <property type="entry name" value="SCAN BOX DOMAIN-CONTAINING PROTEIN"/>
    <property type="match status" value="1"/>
</dbReference>
<dbReference type="Proteomes" id="UP001652622">
    <property type="component" value="Unplaced"/>
</dbReference>
<evidence type="ECO:0000256" key="2">
    <source>
        <dbReference type="SAM" id="MobiDB-lite"/>
    </source>
</evidence>
<gene>
    <name evidence="5 6" type="primary">LOC117662543</name>
</gene>
<dbReference type="SMART" id="SM00431">
    <property type="entry name" value="SCAN"/>
    <property type="match status" value="1"/>
</dbReference>
<dbReference type="PANTHER" id="PTHR45935">
    <property type="entry name" value="PROTEIN ZBED8-RELATED"/>
    <property type="match status" value="1"/>
</dbReference>
<dbReference type="FunFam" id="1.10.4020.10:FF:000001">
    <property type="entry name" value="zinc finger protein 263 isoform X1"/>
    <property type="match status" value="1"/>
</dbReference>
<feature type="domain" description="SCAN box" evidence="3">
    <location>
        <begin position="48"/>
        <end position="126"/>
    </location>
</feature>
<accession>A0A6P9B9B3</accession>
<proteinExistence type="predicted"/>
<protein>
    <submittedName>
        <fullName evidence="5 6">E3 SUMO-protein ligase KIAA1586-like</fullName>
    </submittedName>
</protein>
<dbReference type="Pfam" id="PF02023">
    <property type="entry name" value="SCAN"/>
    <property type="match status" value="1"/>
</dbReference>
<dbReference type="InterPro" id="IPR038269">
    <property type="entry name" value="SCAN_sf"/>
</dbReference>
<name>A0A6P9B9B3_PANGU</name>
<dbReference type="KEGG" id="pgut:117662543"/>
<evidence type="ECO:0000259" key="3">
    <source>
        <dbReference type="PROSITE" id="PS50804"/>
    </source>
</evidence>
<dbReference type="RefSeq" id="XP_034267878.1">
    <property type="nucleotide sequence ID" value="XM_034411987.1"/>
</dbReference>
<dbReference type="PROSITE" id="PS50804">
    <property type="entry name" value="SCAN_BOX"/>
    <property type="match status" value="1"/>
</dbReference>